<organism evidence="2 3">
    <name type="scientific">Oryza sativa subsp. indica</name>
    <name type="common">Rice</name>
    <dbReference type="NCBI Taxonomy" id="39946"/>
    <lineage>
        <taxon>Eukaryota</taxon>
        <taxon>Viridiplantae</taxon>
        <taxon>Streptophyta</taxon>
        <taxon>Embryophyta</taxon>
        <taxon>Tracheophyta</taxon>
        <taxon>Spermatophyta</taxon>
        <taxon>Magnoliopsida</taxon>
        <taxon>Liliopsida</taxon>
        <taxon>Poales</taxon>
        <taxon>Poaceae</taxon>
        <taxon>BOP clade</taxon>
        <taxon>Oryzoideae</taxon>
        <taxon>Oryzeae</taxon>
        <taxon>Oryzinae</taxon>
        <taxon>Oryza</taxon>
        <taxon>Oryza sativa</taxon>
    </lineage>
</organism>
<proteinExistence type="predicted"/>
<dbReference type="AlphaFoldDB" id="A2X3U9"/>
<keyword evidence="3" id="KW-1185">Reference proteome</keyword>
<evidence type="ECO:0000256" key="1">
    <source>
        <dbReference type="SAM" id="MobiDB-lite"/>
    </source>
</evidence>
<evidence type="ECO:0000313" key="3">
    <source>
        <dbReference type="Proteomes" id="UP000007015"/>
    </source>
</evidence>
<name>A2X3U9_ORYSI</name>
<dbReference type="HOGENOM" id="CLU_2227515_0_0_1"/>
<dbReference type="Gramene" id="BGIOSGA038610-TA">
    <property type="protein sequence ID" value="BGIOSGA038610-PA"/>
    <property type="gene ID" value="BGIOSGA038610"/>
</dbReference>
<sequence>MVEARRQQEMVVMVGCILPMALGGGSVADPPFVEGNLAAHRVALKSGRKKGTGEQHGGEDLPPMYLDIDDLIITRTSDGEDSDELCSIKSDSPRDATPPRKIPPAGRRS</sequence>
<reference evidence="2 3" key="1">
    <citation type="journal article" date="2005" name="PLoS Biol.">
        <title>The genomes of Oryza sativa: a history of duplications.</title>
        <authorList>
            <person name="Yu J."/>
            <person name="Wang J."/>
            <person name="Lin W."/>
            <person name="Li S."/>
            <person name="Li H."/>
            <person name="Zhou J."/>
            <person name="Ni P."/>
            <person name="Dong W."/>
            <person name="Hu S."/>
            <person name="Zeng C."/>
            <person name="Zhang J."/>
            <person name="Zhang Y."/>
            <person name="Li R."/>
            <person name="Xu Z."/>
            <person name="Li S."/>
            <person name="Li X."/>
            <person name="Zheng H."/>
            <person name="Cong L."/>
            <person name="Lin L."/>
            <person name="Yin J."/>
            <person name="Geng J."/>
            <person name="Li G."/>
            <person name="Shi J."/>
            <person name="Liu J."/>
            <person name="Lv H."/>
            <person name="Li J."/>
            <person name="Wang J."/>
            <person name="Deng Y."/>
            <person name="Ran L."/>
            <person name="Shi X."/>
            <person name="Wang X."/>
            <person name="Wu Q."/>
            <person name="Li C."/>
            <person name="Ren X."/>
            <person name="Wang J."/>
            <person name="Wang X."/>
            <person name="Li D."/>
            <person name="Liu D."/>
            <person name="Zhang X."/>
            <person name="Ji Z."/>
            <person name="Zhao W."/>
            <person name="Sun Y."/>
            <person name="Zhang Z."/>
            <person name="Bao J."/>
            <person name="Han Y."/>
            <person name="Dong L."/>
            <person name="Ji J."/>
            <person name="Chen P."/>
            <person name="Wu S."/>
            <person name="Liu J."/>
            <person name="Xiao Y."/>
            <person name="Bu D."/>
            <person name="Tan J."/>
            <person name="Yang L."/>
            <person name="Ye C."/>
            <person name="Zhang J."/>
            <person name="Xu J."/>
            <person name="Zhou Y."/>
            <person name="Yu Y."/>
            <person name="Zhang B."/>
            <person name="Zhuang S."/>
            <person name="Wei H."/>
            <person name="Liu B."/>
            <person name="Lei M."/>
            <person name="Yu H."/>
            <person name="Li Y."/>
            <person name="Xu H."/>
            <person name="Wei S."/>
            <person name="He X."/>
            <person name="Fang L."/>
            <person name="Zhang Z."/>
            <person name="Zhang Y."/>
            <person name="Huang X."/>
            <person name="Su Z."/>
            <person name="Tong W."/>
            <person name="Li J."/>
            <person name="Tong Z."/>
            <person name="Li S."/>
            <person name="Ye J."/>
            <person name="Wang L."/>
            <person name="Fang L."/>
            <person name="Lei T."/>
            <person name="Chen C."/>
            <person name="Chen H."/>
            <person name="Xu Z."/>
            <person name="Li H."/>
            <person name="Huang H."/>
            <person name="Zhang F."/>
            <person name="Xu H."/>
            <person name="Li N."/>
            <person name="Zhao C."/>
            <person name="Li S."/>
            <person name="Dong L."/>
            <person name="Huang Y."/>
            <person name="Li L."/>
            <person name="Xi Y."/>
            <person name="Qi Q."/>
            <person name="Li W."/>
            <person name="Zhang B."/>
            <person name="Hu W."/>
            <person name="Zhang Y."/>
            <person name="Tian X."/>
            <person name="Jiao Y."/>
            <person name="Liang X."/>
            <person name="Jin J."/>
            <person name="Gao L."/>
            <person name="Zheng W."/>
            <person name="Hao B."/>
            <person name="Liu S."/>
            <person name="Wang W."/>
            <person name="Yuan L."/>
            <person name="Cao M."/>
            <person name="McDermott J."/>
            <person name="Samudrala R."/>
            <person name="Wang J."/>
            <person name="Wong G.K."/>
            <person name="Yang H."/>
        </authorList>
    </citation>
    <scope>NUCLEOTIDE SEQUENCE [LARGE SCALE GENOMIC DNA]</scope>
    <source>
        <strain evidence="3">cv. 93-11</strain>
    </source>
</reference>
<protein>
    <submittedName>
        <fullName evidence="2">Uncharacterized protein</fullName>
    </submittedName>
</protein>
<dbReference type="Proteomes" id="UP000007015">
    <property type="component" value="Chromosome 2"/>
</dbReference>
<feature type="region of interest" description="Disordered" evidence="1">
    <location>
        <begin position="45"/>
        <end position="64"/>
    </location>
</feature>
<evidence type="ECO:0000313" key="2">
    <source>
        <dbReference type="EMBL" id="EAY85509.1"/>
    </source>
</evidence>
<dbReference type="EMBL" id="CM000127">
    <property type="protein sequence ID" value="EAY85509.1"/>
    <property type="molecule type" value="Genomic_DNA"/>
</dbReference>
<accession>A2X3U9</accession>
<gene>
    <name evidence="2" type="ORF">OsI_06887</name>
</gene>
<feature type="region of interest" description="Disordered" evidence="1">
    <location>
        <begin position="76"/>
        <end position="109"/>
    </location>
</feature>
<dbReference type="Gramene" id="BGIOSGA006627-TA">
    <property type="protein sequence ID" value="BGIOSGA006627-PA"/>
    <property type="gene ID" value="BGIOSGA006627"/>
</dbReference>